<evidence type="ECO:0000256" key="21">
    <source>
        <dbReference type="ARBA" id="ARBA00049902"/>
    </source>
</evidence>
<protein>
    <recommendedName>
        <fullName evidence="6 22">Penicillin-binding protein 1B</fullName>
        <shortName evidence="23">PBP-1b</shortName>
        <shortName evidence="23">PBP1b</shortName>
    </recommendedName>
    <alternativeName>
        <fullName evidence="19 23">Murein polymerase</fullName>
    </alternativeName>
</protein>
<evidence type="ECO:0000256" key="26">
    <source>
        <dbReference type="SAM" id="Phobius"/>
    </source>
</evidence>
<dbReference type="GO" id="GO:0008360">
    <property type="term" value="P:regulation of cell shape"/>
    <property type="evidence" value="ECO:0007669"/>
    <property type="project" value="UniProtKB-UniRule"/>
</dbReference>
<evidence type="ECO:0000256" key="3">
    <source>
        <dbReference type="ARBA" id="ARBA00004752"/>
    </source>
</evidence>
<feature type="domain" description="Glycosyl transferase family 51" evidence="28">
    <location>
        <begin position="172"/>
        <end position="349"/>
    </location>
</feature>
<keyword evidence="17" id="KW-0511">Multifunctional enzyme</keyword>
<evidence type="ECO:0000259" key="29">
    <source>
        <dbReference type="Pfam" id="PF14814"/>
    </source>
</evidence>
<evidence type="ECO:0000256" key="24">
    <source>
        <dbReference type="PIRSR" id="PIRSR002799-1"/>
    </source>
</evidence>
<keyword evidence="16" id="KW-0046">Antibiotic resistance</keyword>
<feature type="active site" description="Proton donor; for transglycosylase activity" evidence="24">
    <location>
        <position position="201"/>
    </location>
</feature>
<keyword evidence="9" id="KW-0645">Protease</keyword>
<evidence type="ECO:0000256" key="17">
    <source>
        <dbReference type="ARBA" id="ARBA00023268"/>
    </source>
</evidence>
<evidence type="ECO:0000256" key="22">
    <source>
        <dbReference type="NCBIfam" id="TIGR02071"/>
    </source>
</evidence>
<dbReference type="GO" id="GO:0008658">
    <property type="term" value="F:penicillin binding"/>
    <property type="evidence" value="ECO:0007669"/>
    <property type="project" value="UniProtKB-UniRule"/>
</dbReference>
<dbReference type="PANTHER" id="PTHR32282">
    <property type="entry name" value="BINDING PROTEIN TRANSPEPTIDASE, PUTATIVE-RELATED"/>
    <property type="match status" value="1"/>
</dbReference>
<feature type="domain" description="Penicillin-binding protein transpeptidase" evidence="27">
    <location>
        <begin position="452"/>
        <end position="697"/>
    </location>
</feature>
<dbReference type="EMBL" id="CP124755">
    <property type="protein sequence ID" value="WGZ89739.1"/>
    <property type="molecule type" value="Genomic_DNA"/>
</dbReference>
<evidence type="ECO:0000256" key="16">
    <source>
        <dbReference type="ARBA" id="ARBA00023251"/>
    </source>
</evidence>
<dbReference type="Gene3D" id="3.40.710.10">
    <property type="entry name" value="DD-peptidase/beta-lactamase superfamily"/>
    <property type="match status" value="1"/>
</dbReference>
<evidence type="ECO:0000256" key="1">
    <source>
        <dbReference type="ARBA" id="ARBA00002624"/>
    </source>
</evidence>
<evidence type="ECO:0000256" key="13">
    <source>
        <dbReference type="ARBA" id="ARBA00022960"/>
    </source>
</evidence>
<evidence type="ECO:0000256" key="7">
    <source>
        <dbReference type="ARBA" id="ARBA00022475"/>
    </source>
</evidence>
<keyword evidence="8" id="KW-0121">Carboxypeptidase</keyword>
<evidence type="ECO:0000256" key="12">
    <source>
        <dbReference type="ARBA" id="ARBA00022801"/>
    </source>
</evidence>
<keyword evidence="10 23" id="KW-0328">Glycosyltransferase</keyword>
<gene>
    <name evidence="30" type="primary">mrcB</name>
    <name evidence="30" type="ORF">QJT80_09510</name>
</gene>
<dbReference type="InterPro" id="IPR001264">
    <property type="entry name" value="Glyco_trans_51"/>
</dbReference>
<keyword evidence="11 23" id="KW-0808">Transferase</keyword>
<dbReference type="GO" id="GO:0030288">
    <property type="term" value="C:outer membrane-bounded periplasmic space"/>
    <property type="evidence" value="ECO:0007669"/>
    <property type="project" value="TreeGrafter"/>
</dbReference>
<dbReference type="InterPro" id="IPR036950">
    <property type="entry name" value="PBP_transglycosylase"/>
</dbReference>
<evidence type="ECO:0000256" key="19">
    <source>
        <dbReference type="ARBA" id="ARBA00032454"/>
    </source>
</evidence>
<comment type="subcellular location">
    <subcellularLocation>
        <location evidence="2">Cell membrane</location>
    </subcellularLocation>
</comment>
<evidence type="ECO:0000256" key="8">
    <source>
        <dbReference type="ARBA" id="ARBA00022645"/>
    </source>
</evidence>
<evidence type="ECO:0000256" key="11">
    <source>
        <dbReference type="ARBA" id="ARBA00022679"/>
    </source>
</evidence>
<keyword evidence="15 26" id="KW-0472">Membrane</keyword>
<evidence type="ECO:0000256" key="6">
    <source>
        <dbReference type="ARBA" id="ARBA00018637"/>
    </source>
</evidence>
<dbReference type="NCBIfam" id="TIGR02071">
    <property type="entry name" value="PBP_1b"/>
    <property type="match status" value="1"/>
</dbReference>
<accession>A0AA95H622</accession>
<feature type="active site" description="Acyl-ester intermediate; for transpeptidase activity" evidence="24">
    <location>
        <position position="481"/>
    </location>
</feature>
<dbReference type="InterPro" id="IPR023346">
    <property type="entry name" value="Lysozyme-like_dom_sf"/>
</dbReference>
<evidence type="ECO:0000256" key="25">
    <source>
        <dbReference type="SAM" id="MobiDB-lite"/>
    </source>
</evidence>
<comment type="pathway">
    <text evidence="3 23">Cell wall biogenesis; peptidoglycan biosynthesis.</text>
</comment>
<dbReference type="InterPro" id="IPR001460">
    <property type="entry name" value="PCN-bd_Tpept"/>
</dbReference>
<organism evidence="30">
    <name type="scientific">Candidatus Thiocaldithrix dubininis</name>
    <dbReference type="NCBI Taxonomy" id="3080823"/>
    <lineage>
        <taxon>Bacteria</taxon>
        <taxon>Pseudomonadati</taxon>
        <taxon>Pseudomonadota</taxon>
        <taxon>Gammaproteobacteria</taxon>
        <taxon>Thiotrichales</taxon>
        <taxon>Thiotrichaceae</taxon>
        <taxon>Candidatus Thiocaldithrix</taxon>
    </lineage>
</organism>
<dbReference type="GO" id="GO:0008955">
    <property type="term" value="F:peptidoglycan glycosyltransferase activity"/>
    <property type="evidence" value="ECO:0007669"/>
    <property type="project" value="UniProtKB-UniRule"/>
</dbReference>
<dbReference type="Gene3D" id="3.30.2060.10">
    <property type="entry name" value="Penicillin-binding protein 1b domain"/>
    <property type="match status" value="1"/>
</dbReference>
<dbReference type="KEGG" id="tdu:QJT80_09510"/>
<evidence type="ECO:0000256" key="14">
    <source>
        <dbReference type="ARBA" id="ARBA00022984"/>
    </source>
</evidence>
<dbReference type="GO" id="GO:0046677">
    <property type="term" value="P:response to antibiotic"/>
    <property type="evidence" value="ECO:0007669"/>
    <property type="project" value="UniProtKB-UniRule"/>
</dbReference>
<comment type="similarity">
    <text evidence="5 23">In the N-terminal section; belongs to the glycosyltransferase 51 family.</text>
</comment>
<dbReference type="GO" id="GO:0009252">
    <property type="term" value="P:peptidoglycan biosynthetic process"/>
    <property type="evidence" value="ECO:0007669"/>
    <property type="project" value="UniProtKB-UniRule"/>
</dbReference>
<feature type="transmembrane region" description="Helical" evidence="26">
    <location>
        <begin position="32"/>
        <end position="53"/>
    </location>
</feature>
<dbReference type="GO" id="GO:0009274">
    <property type="term" value="C:peptidoglycan-based cell wall"/>
    <property type="evidence" value="ECO:0007669"/>
    <property type="project" value="UniProtKB-UniRule"/>
</dbReference>
<evidence type="ECO:0000313" key="30">
    <source>
        <dbReference type="EMBL" id="WGZ89739.1"/>
    </source>
</evidence>
<comment type="catalytic activity">
    <reaction evidence="21">
        <text>[GlcNAc-(1-&gt;4)-Mur2Ac(oyl-L-Ala-gamma-D-Glu-L-Lys-D-Ala-D-Ala)](n)-di-trans,octa-cis-undecaprenyl diphosphate + beta-D-GlcNAc-(1-&gt;4)-Mur2Ac(oyl-L-Ala-gamma-D-Glu-L-Lys-D-Ala-D-Ala)-di-trans,octa-cis-undecaprenyl diphosphate = [GlcNAc-(1-&gt;4)-Mur2Ac(oyl-L-Ala-gamma-D-Glu-L-Lys-D-Ala-D-Ala)](n+1)-di-trans,octa-cis-undecaprenyl diphosphate + di-trans,octa-cis-undecaprenyl diphosphate + H(+)</text>
        <dbReference type="Rhea" id="RHEA:23708"/>
        <dbReference type="Rhea" id="RHEA-COMP:9602"/>
        <dbReference type="Rhea" id="RHEA-COMP:9603"/>
        <dbReference type="ChEBI" id="CHEBI:15378"/>
        <dbReference type="ChEBI" id="CHEBI:58405"/>
        <dbReference type="ChEBI" id="CHEBI:60033"/>
        <dbReference type="ChEBI" id="CHEBI:78435"/>
        <dbReference type="EC" id="2.4.99.28"/>
    </reaction>
</comment>
<keyword evidence="26" id="KW-0812">Transmembrane</keyword>
<keyword evidence="14 23" id="KW-0573">Peptidoglycan synthesis</keyword>
<evidence type="ECO:0000256" key="2">
    <source>
        <dbReference type="ARBA" id="ARBA00004236"/>
    </source>
</evidence>
<reference evidence="30" key="1">
    <citation type="journal article" date="2023" name="Int. J. Mol. Sci.">
        <title>Metagenomics Revealed a New Genus 'Candidatus Thiocaldithrix dubininis' gen. nov., sp. nov. and a New Species 'Candidatus Thiothrix putei' sp. nov. in the Family Thiotrichaceae, Some Members of Which Have Traits of Both Na+- and H+-Motive Energetics.</title>
        <authorList>
            <person name="Ravin N.V."/>
            <person name="Muntyan M.S."/>
            <person name="Smolyakov D.D."/>
            <person name="Rudenko T.S."/>
            <person name="Beletsky A.V."/>
            <person name="Mardanov A.V."/>
            <person name="Grabovich M.Y."/>
        </authorList>
    </citation>
    <scope>NUCLEOTIDE SEQUENCE</scope>
    <source>
        <strain evidence="30">GKL-01</strain>
    </source>
</reference>
<dbReference type="SUPFAM" id="SSF56601">
    <property type="entry name" value="beta-lactamase/transpeptidase-like"/>
    <property type="match status" value="1"/>
</dbReference>
<dbReference type="AlphaFoldDB" id="A0AA95H622"/>
<dbReference type="GO" id="GO:0006508">
    <property type="term" value="P:proteolysis"/>
    <property type="evidence" value="ECO:0007669"/>
    <property type="project" value="UniProtKB-KW"/>
</dbReference>
<feature type="region of interest" description="Disordered" evidence="25">
    <location>
        <begin position="788"/>
        <end position="839"/>
    </location>
</feature>
<keyword evidence="26" id="KW-1133">Transmembrane helix</keyword>
<dbReference type="Proteomes" id="UP001300672">
    <property type="component" value="Chromosome"/>
</dbReference>
<evidence type="ECO:0000259" key="28">
    <source>
        <dbReference type="Pfam" id="PF00912"/>
    </source>
</evidence>
<keyword evidence="12" id="KW-0378">Hydrolase</keyword>
<feature type="compositionally biased region" description="Pro residues" evidence="25">
    <location>
        <begin position="803"/>
        <end position="819"/>
    </location>
</feature>
<evidence type="ECO:0000256" key="10">
    <source>
        <dbReference type="ARBA" id="ARBA00022676"/>
    </source>
</evidence>
<dbReference type="FunFam" id="1.10.3810.10:FF:000001">
    <property type="entry name" value="Penicillin-binding protein 1A"/>
    <property type="match status" value="1"/>
</dbReference>
<dbReference type="PIRSF" id="PIRSF002799">
    <property type="entry name" value="PBP_1b"/>
    <property type="match status" value="1"/>
</dbReference>
<proteinExistence type="inferred from homology"/>
<reference evidence="30" key="2">
    <citation type="submission" date="2023-04" db="EMBL/GenBank/DDBJ databases">
        <authorList>
            <person name="Beletskiy A.V."/>
            <person name="Mardanov A.V."/>
            <person name="Ravin N.V."/>
        </authorList>
    </citation>
    <scope>NUCLEOTIDE SEQUENCE</scope>
    <source>
        <strain evidence="30">GKL-01</strain>
    </source>
</reference>
<sequence>MNQNTAQGSKQDAWWMLPWRGLRFFFSLFGRLSRILILVALILGGLVFVVYAMQLDEEVTAQFEGKRWALPARVFARPLDLYEGQGLLADHLEQELKLLSYRKLDNPTETGQYTRKGDQFMINTRGFQFAEDVEPPRSIKIKVNNGKVTSLGYSDGKNPLNLMRLEPVLIGNFYPKHNEDRILVRQKDVPPELVKGLVSVEDKKFYEHQGVNPMAIARAMVENLKAGHTVQGGSTLTQQLVKNFYLTNERSWRRKVKEIMMASLLELHYNKQEILEAYLNEIHLGQDGDRAIHGFGLAAQFYFNQPAKELKPEQMALLIGLAKGAGYYDPRRFPERALERRNVVLSVMQQEKVITPEQYQVAIQQPLGVSEHKPSGASPFPAYLDLVRQQLQRDYKEDDVRSEGLLIFTAMDPIVQLTAETILQNRVKRLEKAYKISRGKLNGATMISTVQGAEVLALVGGMNVRYPGFNHILTAQRQIGSLVKPAIYLTALENKRKYTLATRVSDGPVTVKIGPKKYWQPENYDRRNMGVVTVLKALEMSRNTPAVRIGVDMGVDRVVSTLHLLGINAKIPEYPSILLGAVELTPFEVQQMYQTIAAGGSYTPLKAIRSVMNLKGQVLSRYPVNVQQVASPEAVDLLQYGLNQVTEQGTAKELSSVLPAWKKVGGKTGTTNDKKDSWFAGFSGQHVATVWVGRDDNKPIHMTGGEGALKVWADLFRVLPSKALQVQNSSRLVWVDIDSDTGLRFNPACGKAERVPFIKGSQPQKTNFCAPPVDETLPEGAVPVEGQAAPTEATAPVARANPTPAPARAPAARPAPPAVPAGNNASTPPDNSWIDTLMR</sequence>
<dbReference type="InterPro" id="IPR050396">
    <property type="entry name" value="Glycosyltr_51/Transpeptidase"/>
</dbReference>
<dbReference type="Pfam" id="PF00912">
    <property type="entry name" value="Transgly"/>
    <property type="match status" value="1"/>
</dbReference>
<dbReference type="Pfam" id="PF00905">
    <property type="entry name" value="Transpeptidase"/>
    <property type="match status" value="1"/>
</dbReference>
<evidence type="ECO:0000256" key="9">
    <source>
        <dbReference type="ARBA" id="ARBA00022670"/>
    </source>
</evidence>
<dbReference type="GO" id="GO:0009002">
    <property type="term" value="F:serine-type D-Ala-D-Ala carboxypeptidase activity"/>
    <property type="evidence" value="ECO:0007669"/>
    <property type="project" value="UniProtKB-EC"/>
</dbReference>
<comment type="similarity">
    <text evidence="4 23">In the C-terminal section; belongs to the transpeptidase family.</text>
</comment>
<evidence type="ECO:0000256" key="15">
    <source>
        <dbReference type="ARBA" id="ARBA00023136"/>
    </source>
</evidence>
<comment type="catalytic activity">
    <reaction evidence="20">
        <text>Preferential cleavage: (Ac)2-L-Lys-D-Ala-|-D-Ala. Also transpeptidation of peptidyl-alanyl moieties that are N-acyl substituents of D-alanine.</text>
        <dbReference type="EC" id="3.4.16.4"/>
    </reaction>
</comment>
<dbReference type="GO" id="GO:0071555">
    <property type="term" value="P:cell wall organization"/>
    <property type="evidence" value="ECO:0007669"/>
    <property type="project" value="UniProtKB-UniRule"/>
</dbReference>
<dbReference type="InterPro" id="IPR012338">
    <property type="entry name" value="Beta-lactam/transpept-like"/>
</dbReference>
<evidence type="ECO:0000256" key="18">
    <source>
        <dbReference type="ARBA" id="ARBA00023316"/>
    </source>
</evidence>
<dbReference type="InterPro" id="IPR011813">
    <property type="entry name" value="PBP_1b"/>
</dbReference>
<dbReference type="Gene3D" id="1.10.3810.10">
    <property type="entry name" value="Biosynthetic peptidoglycan transglycosylase-like"/>
    <property type="match status" value="1"/>
</dbReference>
<name>A0AA95H622_9GAMM</name>
<evidence type="ECO:0000256" key="4">
    <source>
        <dbReference type="ARBA" id="ARBA00007090"/>
    </source>
</evidence>
<keyword evidence="18 23" id="KW-0961">Cell wall biogenesis/degradation</keyword>
<dbReference type="InterPro" id="IPR028166">
    <property type="entry name" value="UB2H"/>
</dbReference>
<keyword evidence="13 23" id="KW-0133">Cell shape</keyword>
<dbReference type="PANTHER" id="PTHR32282:SF11">
    <property type="entry name" value="PENICILLIN-BINDING PROTEIN 1B"/>
    <property type="match status" value="1"/>
</dbReference>
<dbReference type="GO" id="GO:0005886">
    <property type="term" value="C:plasma membrane"/>
    <property type="evidence" value="ECO:0007669"/>
    <property type="project" value="UniProtKB-SubCell"/>
</dbReference>
<keyword evidence="7" id="KW-1003">Cell membrane</keyword>
<evidence type="ECO:0000256" key="23">
    <source>
        <dbReference type="PIRNR" id="PIRNR002799"/>
    </source>
</evidence>
<evidence type="ECO:0000256" key="5">
    <source>
        <dbReference type="ARBA" id="ARBA00007739"/>
    </source>
</evidence>
<dbReference type="SUPFAM" id="SSF53955">
    <property type="entry name" value="Lysozyme-like"/>
    <property type="match status" value="1"/>
</dbReference>
<feature type="compositionally biased region" description="Low complexity" evidence="25">
    <location>
        <begin position="793"/>
        <end position="802"/>
    </location>
</feature>
<feature type="domain" description="Bifunctional transglycosylase second" evidence="29">
    <location>
        <begin position="81"/>
        <end position="165"/>
    </location>
</feature>
<feature type="compositionally biased region" description="Polar residues" evidence="25">
    <location>
        <begin position="826"/>
        <end position="839"/>
    </location>
</feature>
<evidence type="ECO:0000256" key="20">
    <source>
        <dbReference type="ARBA" id="ARBA00034000"/>
    </source>
</evidence>
<dbReference type="Pfam" id="PF14814">
    <property type="entry name" value="UB2H"/>
    <property type="match status" value="1"/>
</dbReference>
<evidence type="ECO:0000259" key="27">
    <source>
        <dbReference type="Pfam" id="PF00905"/>
    </source>
</evidence>
<comment type="function">
    <text evidence="1 23">Cell wall formation. Synthesis of cross-linked peptidoglycan from the lipid intermediates. The enzyme has a penicillin-insensitive transglycosylase N-terminal domain (formation of linear glycan strands) and a penicillin-sensitive transpeptidase C-terminal domain (cross-linking of the peptide subunits).</text>
</comment>